<evidence type="ECO:0000256" key="1">
    <source>
        <dbReference type="SAM" id="MobiDB-lite"/>
    </source>
</evidence>
<accession>T0L4G7</accession>
<protein>
    <submittedName>
        <fullName evidence="2">Uncharacterized protein</fullName>
    </submittedName>
</protein>
<evidence type="ECO:0000313" key="2">
    <source>
        <dbReference type="EMBL" id="EQB43115.1"/>
    </source>
</evidence>
<dbReference type="Proteomes" id="UP000015530">
    <property type="component" value="Unassembled WGS sequence"/>
</dbReference>
<feature type="region of interest" description="Disordered" evidence="1">
    <location>
        <begin position="1"/>
        <end position="32"/>
    </location>
</feature>
<proteinExistence type="predicted"/>
<reference evidence="3" key="1">
    <citation type="journal article" date="2013" name="Mol. Plant Microbe Interact.">
        <title>Global aspects of pacC regulation of pathogenicity genes in Colletotrichum gloeosporioides as revealed by transcriptome analysis.</title>
        <authorList>
            <person name="Alkan N."/>
            <person name="Meng X."/>
            <person name="Friedlander G."/>
            <person name="Reuveni E."/>
            <person name="Sukno S."/>
            <person name="Sherman A."/>
            <person name="Thon M."/>
            <person name="Fluhr R."/>
            <person name="Prusky D."/>
        </authorList>
    </citation>
    <scope>NUCLEOTIDE SEQUENCE [LARGE SCALE GENOMIC DNA]</scope>
    <source>
        <strain evidence="3">Cg-14</strain>
    </source>
</reference>
<organism evidence="2 3">
    <name type="scientific">Colletotrichum gloeosporioides (strain Cg-14)</name>
    <name type="common">Anthracnose fungus</name>
    <name type="synonym">Glomerella cingulata</name>
    <dbReference type="NCBI Taxonomy" id="1237896"/>
    <lineage>
        <taxon>Eukaryota</taxon>
        <taxon>Fungi</taxon>
        <taxon>Dikarya</taxon>
        <taxon>Ascomycota</taxon>
        <taxon>Pezizomycotina</taxon>
        <taxon>Sordariomycetes</taxon>
        <taxon>Hypocreomycetidae</taxon>
        <taxon>Glomerellales</taxon>
        <taxon>Glomerellaceae</taxon>
        <taxon>Colletotrichum</taxon>
        <taxon>Colletotrichum gloeosporioides species complex</taxon>
    </lineage>
</organism>
<dbReference type="AlphaFoldDB" id="T0L4G7"/>
<dbReference type="EMBL" id="AMYD01004477">
    <property type="protein sequence ID" value="EQB43115.1"/>
    <property type="molecule type" value="Genomic_DNA"/>
</dbReference>
<gene>
    <name evidence="2" type="ORF">CGLO_18282</name>
</gene>
<sequence>MIQAVSDLNRSVEEGEQAKGAIHFISGPSEWT</sequence>
<evidence type="ECO:0000313" key="3">
    <source>
        <dbReference type="Proteomes" id="UP000015530"/>
    </source>
</evidence>
<dbReference type="HOGENOM" id="CLU_3392269_0_0_1"/>
<comment type="caution">
    <text evidence="2">The sequence shown here is derived from an EMBL/GenBank/DDBJ whole genome shotgun (WGS) entry which is preliminary data.</text>
</comment>
<name>T0L4G7_COLGC</name>